<dbReference type="InterPro" id="IPR027417">
    <property type="entry name" value="P-loop_NTPase"/>
</dbReference>
<accession>A0A8J7KJJ0</accession>
<dbReference type="Pfam" id="PF13304">
    <property type="entry name" value="AAA_21"/>
    <property type="match status" value="1"/>
</dbReference>
<dbReference type="GO" id="GO:0005886">
    <property type="term" value="C:plasma membrane"/>
    <property type="evidence" value="ECO:0007669"/>
    <property type="project" value="UniProtKB-SubCell"/>
</dbReference>
<evidence type="ECO:0000256" key="3">
    <source>
        <dbReference type="ARBA" id="ARBA00022475"/>
    </source>
</evidence>
<organism evidence="9 10">
    <name type="scientific">Longispora fulva</name>
    <dbReference type="NCBI Taxonomy" id="619741"/>
    <lineage>
        <taxon>Bacteria</taxon>
        <taxon>Bacillati</taxon>
        <taxon>Actinomycetota</taxon>
        <taxon>Actinomycetes</taxon>
        <taxon>Micromonosporales</taxon>
        <taxon>Micromonosporaceae</taxon>
        <taxon>Longispora</taxon>
    </lineage>
</organism>
<dbReference type="Proteomes" id="UP000622552">
    <property type="component" value="Unassembled WGS sequence"/>
</dbReference>
<evidence type="ECO:0000256" key="2">
    <source>
        <dbReference type="ARBA" id="ARBA00022448"/>
    </source>
</evidence>
<gene>
    <name evidence="9" type="ORF">IW245_006654</name>
</gene>
<feature type="domain" description="AAA+ ATPase" evidence="8">
    <location>
        <begin position="36"/>
        <end position="211"/>
    </location>
</feature>
<dbReference type="InterPro" id="IPR003959">
    <property type="entry name" value="ATPase_AAA_core"/>
</dbReference>
<keyword evidence="6" id="KW-0406">Ion transport</keyword>
<dbReference type="InterPro" id="IPR038729">
    <property type="entry name" value="Rad50/SbcC_AAA"/>
</dbReference>
<dbReference type="GO" id="GO:0006302">
    <property type="term" value="P:double-strand break repair"/>
    <property type="evidence" value="ECO:0007669"/>
    <property type="project" value="InterPro"/>
</dbReference>
<keyword evidence="2" id="KW-0813">Transport</keyword>
<evidence type="ECO:0000313" key="10">
    <source>
        <dbReference type="Proteomes" id="UP000622552"/>
    </source>
</evidence>
<protein>
    <submittedName>
        <fullName evidence="9">Putative ATPase</fullName>
    </submittedName>
</protein>
<dbReference type="SMART" id="SM00382">
    <property type="entry name" value="AAA"/>
    <property type="match status" value="1"/>
</dbReference>
<dbReference type="GO" id="GO:0016887">
    <property type="term" value="F:ATP hydrolysis activity"/>
    <property type="evidence" value="ECO:0007669"/>
    <property type="project" value="InterPro"/>
</dbReference>
<keyword evidence="7" id="KW-0472">Membrane</keyword>
<dbReference type="AlphaFoldDB" id="A0A8J7KJJ0"/>
<dbReference type="EMBL" id="JADOUF010000001">
    <property type="protein sequence ID" value="MBG6140460.1"/>
    <property type="molecule type" value="Genomic_DNA"/>
</dbReference>
<dbReference type="Gene3D" id="3.40.50.300">
    <property type="entry name" value="P-loop containing nucleotide triphosphate hydrolases"/>
    <property type="match status" value="2"/>
</dbReference>
<evidence type="ECO:0000256" key="4">
    <source>
        <dbReference type="ARBA" id="ARBA00022496"/>
    </source>
</evidence>
<keyword evidence="5" id="KW-0408">Iron</keyword>
<name>A0A8J7KJJ0_9ACTN</name>
<keyword evidence="10" id="KW-1185">Reference proteome</keyword>
<dbReference type="CDD" id="cd00267">
    <property type="entry name" value="ABC_ATPase"/>
    <property type="match status" value="1"/>
</dbReference>
<keyword evidence="3" id="KW-1003">Cell membrane</keyword>
<reference evidence="9" key="1">
    <citation type="submission" date="2020-11" db="EMBL/GenBank/DDBJ databases">
        <title>Sequencing the genomes of 1000 actinobacteria strains.</title>
        <authorList>
            <person name="Klenk H.-P."/>
        </authorList>
    </citation>
    <scope>NUCLEOTIDE SEQUENCE</scope>
    <source>
        <strain evidence="9">DSM 45356</strain>
    </source>
</reference>
<evidence type="ECO:0000256" key="7">
    <source>
        <dbReference type="ARBA" id="ARBA00023136"/>
    </source>
</evidence>
<dbReference type="PANTHER" id="PTHR42771:SF2">
    <property type="entry name" value="IRON(3+)-HYDROXAMATE IMPORT ATP-BINDING PROTEIN FHUC"/>
    <property type="match status" value="1"/>
</dbReference>
<dbReference type="RefSeq" id="WP_197006998.1">
    <property type="nucleotide sequence ID" value="NZ_BONS01000005.1"/>
</dbReference>
<evidence type="ECO:0000256" key="1">
    <source>
        <dbReference type="ARBA" id="ARBA00004202"/>
    </source>
</evidence>
<dbReference type="InterPro" id="IPR051535">
    <property type="entry name" value="Siderophore_ABC-ATPase"/>
</dbReference>
<proteinExistence type="predicted"/>
<evidence type="ECO:0000313" key="9">
    <source>
        <dbReference type="EMBL" id="MBG6140460.1"/>
    </source>
</evidence>
<dbReference type="InterPro" id="IPR003593">
    <property type="entry name" value="AAA+_ATPase"/>
</dbReference>
<comment type="subcellular location">
    <subcellularLocation>
        <location evidence="1">Cell membrane</location>
        <topology evidence="1">Peripheral membrane protein</topology>
    </subcellularLocation>
</comment>
<evidence type="ECO:0000259" key="8">
    <source>
        <dbReference type="SMART" id="SM00382"/>
    </source>
</evidence>
<evidence type="ECO:0000256" key="6">
    <source>
        <dbReference type="ARBA" id="ARBA00023065"/>
    </source>
</evidence>
<evidence type="ECO:0000256" key="5">
    <source>
        <dbReference type="ARBA" id="ARBA00023004"/>
    </source>
</evidence>
<dbReference type="GO" id="GO:0006826">
    <property type="term" value="P:iron ion transport"/>
    <property type="evidence" value="ECO:0007669"/>
    <property type="project" value="UniProtKB-KW"/>
</dbReference>
<dbReference type="Pfam" id="PF13476">
    <property type="entry name" value="AAA_23"/>
    <property type="match status" value="1"/>
</dbReference>
<dbReference type="PANTHER" id="PTHR42771">
    <property type="entry name" value="IRON(3+)-HYDROXAMATE IMPORT ATP-BINDING PROTEIN FHUC"/>
    <property type="match status" value="1"/>
</dbReference>
<dbReference type="SUPFAM" id="SSF52540">
    <property type="entry name" value="P-loop containing nucleoside triphosphate hydrolases"/>
    <property type="match status" value="1"/>
</dbReference>
<sequence>MLIDSLDVDQGKVDLDRWPYTVPAVRQLTEEGLEFRRPITVLVGANGSGKSTVLEAIAERYGLDASGGHGGRARANVWGKSLLGDAMRLYRTREGKGFRGAGAKGFFLRAETAHEVLAWATGREIPGYGDSPSWEVSHGESYLQAITGRFSGAGLYLLDEAEGPLSFEATLQLLFRLVDLAAEGAQVIYSTHSPLVAALPGAQVLELGAHGIRDAAWEDLEMVGLWRRFLAAPGRFFTE</sequence>
<keyword evidence="4" id="KW-0410">Iron transport</keyword>
<comment type="caution">
    <text evidence="9">The sequence shown here is derived from an EMBL/GenBank/DDBJ whole genome shotgun (WGS) entry which is preliminary data.</text>
</comment>